<dbReference type="InterPro" id="IPR041636">
    <property type="entry name" value="RNase_J_C"/>
</dbReference>
<keyword evidence="7 9" id="KW-0269">Exonuclease</keyword>
<evidence type="ECO:0000256" key="3">
    <source>
        <dbReference type="ARBA" id="ARBA00022723"/>
    </source>
</evidence>
<dbReference type="InterPro" id="IPR011108">
    <property type="entry name" value="RMMBL"/>
</dbReference>
<feature type="binding site" evidence="12">
    <location>
        <position position="237"/>
    </location>
    <ligand>
        <name>Zn(2+)</name>
        <dbReference type="ChEBI" id="CHEBI:29105"/>
        <label>1</label>
        <note>catalytic</note>
    </ligand>
</feature>
<evidence type="ECO:0000256" key="13">
    <source>
        <dbReference type="SAM" id="MobiDB-lite"/>
    </source>
</evidence>
<dbReference type="PANTHER" id="PTHR43694:SF1">
    <property type="entry name" value="RIBONUCLEASE J"/>
    <property type="match status" value="1"/>
</dbReference>
<evidence type="ECO:0000256" key="7">
    <source>
        <dbReference type="ARBA" id="ARBA00022839"/>
    </source>
</evidence>
<evidence type="ECO:0000256" key="1">
    <source>
        <dbReference type="ARBA" id="ARBA00022490"/>
    </source>
</evidence>
<comment type="similarity">
    <text evidence="9">Belongs to the metallo-beta-lactamase superfamily. RNA-metabolizing metallo-beta-lactamase-like family. Bacterial RNase J subfamily.</text>
</comment>
<dbReference type="Gene3D" id="3.40.50.10710">
    <property type="entry name" value="Metallo-hydrolase/oxidoreductase"/>
    <property type="match status" value="1"/>
</dbReference>
<proteinExistence type="inferred from homology"/>
<keyword evidence="4 9" id="KW-0255">Endonuclease</keyword>
<dbReference type="GO" id="GO:0008270">
    <property type="term" value="F:zinc ion binding"/>
    <property type="evidence" value="ECO:0007669"/>
    <property type="project" value="InterPro"/>
</dbReference>
<dbReference type="Pfam" id="PF07521">
    <property type="entry name" value="RMMBL"/>
    <property type="match status" value="1"/>
</dbReference>
<feature type="binding site" evidence="9 11">
    <location>
        <begin position="438"/>
        <end position="442"/>
    </location>
    <ligand>
        <name>substrate</name>
    </ligand>
</feature>
<feature type="binding site" evidence="12">
    <location>
        <position position="517"/>
    </location>
    <ligand>
        <name>Ca(2+)</name>
        <dbReference type="ChEBI" id="CHEBI:29108"/>
    </ligand>
</feature>
<dbReference type="EMBL" id="CP165644">
    <property type="protein sequence ID" value="XDU66671.1"/>
    <property type="molecule type" value="Genomic_DNA"/>
</dbReference>
<comment type="subcellular location">
    <subcellularLocation>
        <location evidence="9">Cytoplasm</location>
    </subcellularLocation>
</comment>
<evidence type="ECO:0000256" key="11">
    <source>
        <dbReference type="PIRSR" id="PIRSR004803-2"/>
    </source>
</evidence>
<dbReference type="GO" id="GO:0003723">
    <property type="term" value="F:RNA binding"/>
    <property type="evidence" value="ECO:0007669"/>
    <property type="project" value="UniProtKB-UniRule"/>
</dbReference>
<name>A0AB39VFJ7_9FUSO</name>
<protein>
    <recommendedName>
        <fullName evidence="9">Ribonuclease J</fullName>
        <shortName evidence="9">RNase J</shortName>
        <ecNumber evidence="9">3.1.-.-</ecNumber>
    </recommendedName>
</protein>
<keyword evidence="3 12" id="KW-0479">Metal-binding</keyword>
<feature type="binding site" evidence="12">
    <location>
        <position position="119"/>
    </location>
    <ligand>
        <name>Ca(2+)</name>
        <dbReference type="ChEBI" id="CHEBI:29108"/>
    </ligand>
</feature>
<dbReference type="NCBIfam" id="TIGR00649">
    <property type="entry name" value="MG423"/>
    <property type="match status" value="1"/>
</dbReference>
<feature type="active site" description="Proton donor" evidence="10">
    <location>
        <position position="269"/>
    </location>
</feature>
<sequence>MSDREKREVGNSNSTIKRHFSKKEDTNKIKSNLKRFRRKNTNRRHLDEKNETRYVPLANNRNRHVDKRNLRDDAKDEKMYVIPLGGLEEVGKNMTAFQYKDEIIVVDAGLTFPEDEHLGIDVIIPDFAYLESNRNKIKGLLLTHGHEDHIGAVPYFYQKLGTENIPMYGGKLTLALAKAKFEKKDAKLPKEKVITGRNILKISKYFTVEFISVTHSIADCYAICIKTPAATILHSGDFKVDLTPVDGEGFDFGRLAQLGEEGVDLLLSDSTNAQIPGFTPSERTVGESLKDEFSKAKGRIILAAFASHVHRLQQIVNIAYSHGRKIAIDGRSMIKIFEICSNLGYLKLPKDIMIDIERVETHPADKVLILCTGTQGEPLAALSRIANGTHKYITLRQGDTVVISATPIPGNEKAATKNINQLMKREANVVFEKGIGIHVSGHGCQEEQKLMINLVKPKFFLPVHGEYAMIKKHKELAVAVGVEEKNILLGENGAKFELSKREFRQVGKVPSGATFIDGFGIGDIGNAVLKDRQNLADDGIVIISILKYKNGTFNENIELVTRGFVYNKDAESLLSKTKELVKKELSVLQSEKVKEIGKIKQRIRIKVGDFLSKETDRDPIILPIIMDN</sequence>
<dbReference type="CDD" id="cd07714">
    <property type="entry name" value="RNaseJ_MBL-fold"/>
    <property type="match status" value="1"/>
</dbReference>
<dbReference type="EC" id="3.1.-.-" evidence="9"/>
<dbReference type="RefSeq" id="WP_314082372.1">
    <property type="nucleotide sequence ID" value="NZ_CP165644.1"/>
</dbReference>
<keyword evidence="12" id="KW-0106">Calcium</keyword>
<dbReference type="GO" id="GO:0004534">
    <property type="term" value="F:5'-3' RNA exonuclease activity"/>
    <property type="evidence" value="ECO:0007669"/>
    <property type="project" value="UniProtKB-UniRule"/>
</dbReference>
<organism evidence="15">
    <name type="scientific">Leptotrichia rugosa</name>
    <dbReference type="NCBI Taxonomy" id="3239302"/>
    <lineage>
        <taxon>Bacteria</taxon>
        <taxon>Fusobacteriati</taxon>
        <taxon>Fusobacteriota</taxon>
        <taxon>Fusobacteriia</taxon>
        <taxon>Fusobacteriales</taxon>
        <taxon>Leptotrichiaceae</taxon>
        <taxon>Leptotrichia</taxon>
    </lineage>
</organism>
<dbReference type="Gene3D" id="3.10.20.580">
    <property type="match status" value="1"/>
</dbReference>
<dbReference type="InterPro" id="IPR055132">
    <property type="entry name" value="RNase_J_b_CASP"/>
</dbReference>
<dbReference type="GO" id="GO:0006364">
    <property type="term" value="P:rRNA processing"/>
    <property type="evidence" value="ECO:0007669"/>
    <property type="project" value="UniProtKB-UniRule"/>
</dbReference>
<dbReference type="InterPro" id="IPR001587">
    <property type="entry name" value="RNase_J_CS"/>
</dbReference>
<dbReference type="SUPFAM" id="SSF56281">
    <property type="entry name" value="Metallo-hydrolase/oxidoreductase"/>
    <property type="match status" value="1"/>
</dbReference>
<comment type="function">
    <text evidence="9">An RNase that has 5'-3' exonuclease and possibly endonuclease activity. Involved in maturation of rRNA and in some organisms also mRNA maturation and/or decay.</text>
</comment>
<evidence type="ECO:0000256" key="4">
    <source>
        <dbReference type="ARBA" id="ARBA00022759"/>
    </source>
</evidence>
<evidence type="ECO:0000256" key="2">
    <source>
        <dbReference type="ARBA" id="ARBA00022722"/>
    </source>
</evidence>
<accession>A0AB39VFJ7</accession>
<evidence type="ECO:0000313" key="15">
    <source>
        <dbReference type="EMBL" id="XDU66671.1"/>
    </source>
</evidence>
<comment type="subunit">
    <text evidence="9">Homodimer, may be a subunit of the RNA degradosome.</text>
</comment>
<dbReference type="HAMAP" id="MF_01491">
    <property type="entry name" value="RNase_J_bact"/>
    <property type="match status" value="1"/>
</dbReference>
<dbReference type="SMART" id="SM00849">
    <property type="entry name" value="Lactamase_B"/>
    <property type="match status" value="1"/>
</dbReference>
<feature type="binding site" evidence="12">
    <location>
        <position position="215"/>
    </location>
    <ligand>
        <name>Zn(2+)</name>
        <dbReference type="ChEBI" id="CHEBI:29105"/>
        <label>1</label>
        <note>catalytic</note>
    </ligand>
</feature>
<dbReference type="PIRSF" id="PIRSF004803">
    <property type="entry name" value="RnjA"/>
    <property type="match status" value="1"/>
</dbReference>
<evidence type="ECO:0000256" key="8">
    <source>
        <dbReference type="ARBA" id="ARBA00022884"/>
    </source>
</evidence>
<evidence type="ECO:0000256" key="6">
    <source>
        <dbReference type="ARBA" id="ARBA00022833"/>
    </source>
</evidence>
<dbReference type="InterPro" id="IPR042173">
    <property type="entry name" value="RNase_J_2"/>
</dbReference>
<reference evidence="15" key="1">
    <citation type="submission" date="2024-07" db="EMBL/GenBank/DDBJ databases">
        <authorList>
            <person name="Li X.-J."/>
            <person name="Wang X."/>
        </authorList>
    </citation>
    <scope>NUCLEOTIDE SEQUENCE</scope>
    <source>
        <strain evidence="15">HSP-334</strain>
    </source>
</reference>
<dbReference type="AlphaFoldDB" id="A0AB39VFJ7"/>
<dbReference type="InterPro" id="IPR036866">
    <property type="entry name" value="RibonucZ/Hydroxyglut_hydro"/>
</dbReference>
<dbReference type="Gene3D" id="3.60.15.10">
    <property type="entry name" value="Ribonuclease Z/Hydroxyacylglutathione hydrolase-like"/>
    <property type="match status" value="1"/>
</dbReference>
<dbReference type="GO" id="GO:0005737">
    <property type="term" value="C:cytoplasm"/>
    <property type="evidence" value="ECO:0007669"/>
    <property type="project" value="UniProtKB-SubCell"/>
</dbReference>
<comment type="cofactor">
    <cofactor evidence="12">
        <name>Zn(2+)</name>
        <dbReference type="ChEBI" id="CHEBI:29105"/>
    </cofactor>
    <text evidence="12">Binds 2 Zn(2+) ions per subunit. It is not clear if Zn(2+) or Mg(2+) is physiologically important.</text>
</comment>
<keyword evidence="2 9" id="KW-0540">Nuclease</keyword>
<feature type="region of interest" description="Disordered" evidence="13">
    <location>
        <begin position="1"/>
        <end position="32"/>
    </location>
</feature>
<dbReference type="Pfam" id="PF17770">
    <property type="entry name" value="RNase_J_C"/>
    <property type="match status" value="1"/>
</dbReference>
<feature type="binding site" evidence="12">
    <location>
        <position position="148"/>
    </location>
    <ligand>
        <name>Zn(2+)</name>
        <dbReference type="ChEBI" id="CHEBI:29105"/>
        <label>1</label>
        <note>catalytic</note>
    </ligand>
</feature>
<evidence type="ECO:0000256" key="9">
    <source>
        <dbReference type="HAMAP-Rule" id="MF_01491"/>
    </source>
</evidence>
<evidence type="ECO:0000256" key="10">
    <source>
        <dbReference type="PIRSR" id="PIRSR004803-1"/>
    </source>
</evidence>
<dbReference type="KEGG" id="lrug:AB8B22_09810"/>
<gene>
    <name evidence="9" type="primary">rnj</name>
    <name evidence="15" type="ORF">AB8B22_09810</name>
</gene>
<feature type="binding site" evidence="12">
    <location>
        <position position="121"/>
    </location>
    <ligand>
        <name>Ca(2+)</name>
        <dbReference type="ChEBI" id="CHEBI:29108"/>
    </ligand>
</feature>
<feature type="binding site" evidence="12">
    <location>
        <position position="144"/>
    </location>
    <ligand>
        <name>Zn(2+)</name>
        <dbReference type="ChEBI" id="CHEBI:29105"/>
        <label>1</label>
        <note>catalytic</note>
    </ligand>
</feature>
<dbReference type="GO" id="GO:0004521">
    <property type="term" value="F:RNA endonuclease activity"/>
    <property type="evidence" value="ECO:0007669"/>
    <property type="project" value="UniProtKB-UniRule"/>
</dbReference>
<feature type="binding site" evidence="11">
    <location>
        <begin position="306"/>
        <end position="308"/>
    </location>
    <ligand>
        <name>substrate</name>
    </ligand>
</feature>
<dbReference type="Pfam" id="PF00753">
    <property type="entry name" value="Lactamase_B"/>
    <property type="match status" value="1"/>
</dbReference>
<dbReference type="InterPro" id="IPR030854">
    <property type="entry name" value="RNase_J_bac"/>
</dbReference>
<keyword evidence="6 12" id="KW-0862">Zinc</keyword>
<feature type="binding site" evidence="12">
    <location>
        <position position="464"/>
    </location>
    <ligand>
        <name>Zn(2+)</name>
        <dbReference type="ChEBI" id="CHEBI:29105"/>
        <label>1</label>
        <note>catalytic</note>
    </ligand>
</feature>
<feature type="domain" description="Metallo-beta-lactamase" evidence="14">
    <location>
        <begin position="91"/>
        <end position="289"/>
    </location>
</feature>
<dbReference type="InterPro" id="IPR004613">
    <property type="entry name" value="RNase_J"/>
</dbReference>
<feature type="binding site" evidence="12">
    <location>
        <position position="149"/>
    </location>
    <ligand>
        <name>Zn(2+)</name>
        <dbReference type="ChEBI" id="CHEBI:29105"/>
        <label>1</label>
        <note>catalytic</note>
    </ligand>
</feature>
<keyword evidence="9" id="KW-0698">rRNA processing</keyword>
<keyword evidence="5 9" id="KW-0378">Hydrolase</keyword>
<dbReference type="Pfam" id="PF22505">
    <property type="entry name" value="RNase_J_b_CASP"/>
    <property type="match status" value="1"/>
</dbReference>
<feature type="active site" description="Proton acceptor" evidence="10">
    <location>
        <position position="442"/>
    </location>
</feature>
<evidence type="ECO:0000259" key="14">
    <source>
        <dbReference type="SMART" id="SM00849"/>
    </source>
</evidence>
<dbReference type="InterPro" id="IPR001279">
    <property type="entry name" value="Metallo-B-lactamas"/>
</dbReference>
<keyword evidence="1 9" id="KW-0963">Cytoplasm</keyword>
<dbReference type="PANTHER" id="PTHR43694">
    <property type="entry name" value="RIBONUCLEASE J"/>
    <property type="match status" value="1"/>
</dbReference>
<dbReference type="PROSITE" id="PS01292">
    <property type="entry name" value="UPF0036"/>
    <property type="match status" value="1"/>
</dbReference>
<evidence type="ECO:0000256" key="12">
    <source>
        <dbReference type="PIRSR" id="PIRSR004803-3"/>
    </source>
</evidence>
<keyword evidence="8 9" id="KW-0694">RNA-binding</keyword>
<evidence type="ECO:0000256" key="5">
    <source>
        <dbReference type="ARBA" id="ARBA00022801"/>
    </source>
</evidence>
<feature type="binding site" evidence="12">
    <location>
        <position position="146"/>
    </location>
    <ligand>
        <name>Zn(2+)</name>
        <dbReference type="ChEBI" id="CHEBI:29105"/>
        <label>1</label>
        <note>catalytic</note>
    </ligand>
</feature>
<comment type="cofactor">
    <cofactor evidence="12">
        <name>Ca(2+)</name>
        <dbReference type="ChEBI" id="CHEBI:29108"/>
    </cofactor>
    <text evidence="12">Binds 1 Ca(2+) cation per subunit. Seen in 1 crystal structure, it is not clear if it is physiologically important.</text>
</comment>